<reference evidence="4" key="1">
    <citation type="submission" date="2022-11" db="EMBL/GenBank/DDBJ databases">
        <authorList>
            <person name="Petersen C."/>
        </authorList>
    </citation>
    <scope>NUCLEOTIDE SEQUENCE</scope>
    <source>
        <strain evidence="4">IBT 30761</strain>
    </source>
</reference>
<keyword evidence="2" id="KW-0472">Membrane</keyword>
<dbReference type="AlphaFoldDB" id="A0A9W9FGD1"/>
<accession>A0A9W9FGD1</accession>
<evidence type="ECO:0000256" key="1">
    <source>
        <dbReference type="SAM" id="MobiDB-lite"/>
    </source>
</evidence>
<dbReference type="RefSeq" id="XP_056475382.1">
    <property type="nucleotide sequence ID" value="XM_056619223.1"/>
</dbReference>
<dbReference type="EMBL" id="JAPQKI010000005">
    <property type="protein sequence ID" value="KAJ5099728.1"/>
    <property type="molecule type" value="Genomic_DNA"/>
</dbReference>
<keyword evidence="2" id="KW-0812">Transmembrane</keyword>
<evidence type="ECO:0000256" key="2">
    <source>
        <dbReference type="SAM" id="Phobius"/>
    </source>
</evidence>
<protein>
    <submittedName>
        <fullName evidence="4">Uncharacterized protein</fullName>
    </submittedName>
</protein>
<dbReference type="OrthoDB" id="4364385at2759"/>
<keyword evidence="5" id="KW-1185">Reference proteome</keyword>
<evidence type="ECO:0000256" key="3">
    <source>
        <dbReference type="SAM" id="SignalP"/>
    </source>
</evidence>
<evidence type="ECO:0000313" key="4">
    <source>
        <dbReference type="EMBL" id="KAJ5099728.1"/>
    </source>
</evidence>
<dbReference type="GeneID" id="81358202"/>
<keyword evidence="2" id="KW-1133">Transmembrane helix</keyword>
<feature type="region of interest" description="Disordered" evidence="1">
    <location>
        <begin position="26"/>
        <end position="60"/>
    </location>
</feature>
<name>A0A9W9FGD1_9EURO</name>
<sequence>MLLARLTLVLLLSSFVSAAPVPSASLVRSEPETPISSEWPTPKAASLLPSTQSSDLNNENHLGKRAPYYFPETVPDEEEIVARLTALREAGFLPDTQQGQDQKSIGTPDANAAIDTARARPSPIREVSSALSEREISQSVWQATPMLPAARFLVAASMFVCVATVIRGLRDNGKH</sequence>
<gene>
    <name evidence="4" type="ORF">N7532_006729</name>
</gene>
<reference evidence="4" key="2">
    <citation type="journal article" date="2023" name="IMA Fungus">
        <title>Comparative genomic study of the Penicillium genus elucidates a diverse pangenome and 15 lateral gene transfer events.</title>
        <authorList>
            <person name="Petersen C."/>
            <person name="Sorensen T."/>
            <person name="Nielsen M.R."/>
            <person name="Sondergaard T.E."/>
            <person name="Sorensen J.L."/>
            <person name="Fitzpatrick D.A."/>
            <person name="Frisvad J.C."/>
            <person name="Nielsen K.L."/>
        </authorList>
    </citation>
    <scope>NUCLEOTIDE SEQUENCE</scope>
    <source>
        <strain evidence="4">IBT 30761</strain>
    </source>
</reference>
<evidence type="ECO:0000313" key="5">
    <source>
        <dbReference type="Proteomes" id="UP001149074"/>
    </source>
</evidence>
<proteinExistence type="predicted"/>
<organism evidence="4 5">
    <name type="scientific">Penicillium argentinense</name>
    <dbReference type="NCBI Taxonomy" id="1131581"/>
    <lineage>
        <taxon>Eukaryota</taxon>
        <taxon>Fungi</taxon>
        <taxon>Dikarya</taxon>
        <taxon>Ascomycota</taxon>
        <taxon>Pezizomycotina</taxon>
        <taxon>Eurotiomycetes</taxon>
        <taxon>Eurotiomycetidae</taxon>
        <taxon>Eurotiales</taxon>
        <taxon>Aspergillaceae</taxon>
        <taxon>Penicillium</taxon>
    </lineage>
</organism>
<keyword evidence="3" id="KW-0732">Signal</keyword>
<dbReference type="Proteomes" id="UP001149074">
    <property type="component" value="Unassembled WGS sequence"/>
</dbReference>
<feature type="signal peptide" evidence="3">
    <location>
        <begin position="1"/>
        <end position="18"/>
    </location>
</feature>
<comment type="caution">
    <text evidence="4">The sequence shown here is derived from an EMBL/GenBank/DDBJ whole genome shotgun (WGS) entry which is preliminary data.</text>
</comment>
<feature type="compositionally biased region" description="Polar residues" evidence="1">
    <location>
        <begin position="48"/>
        <end position="60"/>
    </location>
</feature>
<feature type="chain" id="PRO_5040954788" evidence="3">
    <location>
        <begin position="19"/>
        <end position="175"/>
    </location>
</feature>
<feature type="transmembrane region" description="Helical" evidence="2">
    <location>
        <begin position="149"/>
        <end position="169"/>
    </location>
</feature>